<organism evidence="2 3">
    <name type="scientific">Sesamum alatum</name>
    <dbReference type="NCBI Taxonomy" id="300844"/>
    <lineage>
        <taxon>Eukaryota</taxon>
        <taxon>Viridiplantae</taxon>
        <taxon>Streptophyta</taxon>
        <taxon>Embryophyta</taxon>
        <taxon>Tracheophyta</taxon>
        <taxon>Spermatophyta</taxon>
        <taxon>Magnoliopsida</taxon>
        <taxon>eudicotyledons</taxon>
        <taxon>Gunneridae</taxon>
        <taxon>Pentapetalae</taxon>
        <taxon>asterids</taxon>
        <taxon>lamiids</taxon>
        <taxon>Lamiales</taxon>
        <taxon>Pedaliaceae</taxon>
        <taxon>Sesamum</taxon>
    </lineage>
</organism>
<gene>
    <name evidence="2" type="ORF">Salat_0173600</name>
</gene>
<comment type="caution">
    <text evidence="2">The sequence shown here is derived from an EMBL/GenBank/DDBJ whole genome shotgun (WGS) entry which is preliminary data.</text>
</comment>
<feature type="chain" id="PRO_5042233635" evidence="1">
    <location>
        <begin position="23"/>
        <end position="103"/>
    </location>
</feature>
<sequence>MVSLQRLLLVTVLLIGLDGSLATAQGPAQRLDEVMVGKCRGLSDCLCPRRCKSKNCTPGQCFCRDEMGRQILVGNCTGDADCNCPRRLKDKFCTLGDCFCRDC</sequence>
<feature type="signal peptide" evidence="1">
    <location>
        <begin position="1"/>
        <end position="22"/>
    </location>
</feature>
<dbReference type="AlphaFoldDB" id="A0AAE2CXR7"/>
<name>A0AAE2CXR7_9LAMI</name>
<reference evidence="2" key="1">
    <citation type="submission" date="2020-06" db="EMBL/GenBank/DDBJ databases">
        <authorList>
            <person name="Li T."/>
            <person name="Hu X."/>
            <person name="Zhang T."/>
            <person name="Song X."/>
            <person name="Zhang H."/>
            <person name="Dai N."/>
            <person name="Sheng W."/>
            <person name="Hou X."/>
            <person name="Wei L."/>
        </authorList>
    </citation>
    <scope>NUCLEOTIDE SEQUENCE</scope>
    <source>
        <strain evidence="2">3651</strain>
        <tissue evidence="2">Leaf</tissue>
    </source>
</reference>
<keyword evidence="3" id="KW-1185">Reference proteome</keyword>
<dbReference type="EMBL" id="JACGWO010000001">
    <property type="protein sequence ID" value="KAK4438393.1"/>
    <property type="molecule type" value="Genomic_DNA"/>
</dbReference>
<evidence type="ECO:0000313" key="2">
    <source>
        <dbReference type="EMBL" id="KAK4438393.1"/>
    </source>
</evidence>
<keyword evidence="1" id="KW-0732">Signal</keyword>
<evidence type="ECO:0000256" key="1">
    <source>
        <dbReference type="SAM" id="SignalP"/>
    </source>
</evidence>
<dbReference type="Proteomes" id="UP001293254">
    <property type="component" value="Unassembled WGS sequence"/>
</dbReference>
<evidence type="ECO:0000313" key="3">
    <source>
        <dbReference type="Proteomes" id="UP001293254"/>
    </source>
</evidence>
<reference evidence="2" key="2">
    <citation type="journal article" date="2024" name="Plant">
        <title>Genomic evolution and insights into agronomic trait innovations of Sesamum species.</title>
        <authorList>
            <person name="Miao H."/>
            <person name="Wang L."/>
            <person name="Qu L."/>
            <person name="Liu H."/>
            <person name="Sun Y."/>
            <person name="Le M."/>
            <person name="Wang Q."/>
            <person name="Wei S."/>
            <person name="Zheng Y."/>
            <person name="Lin W."/>
            <person name="Duan Y."/>
            <person name="Cao H."/>
            <person name="Xiong S."/>
            <person name="Wang X."/>
            <person name="Wei L."/>
            <person name="Li C."/>
            <person name="Ma Q."/>
            <person name="Ju M."/>
            <person name="Zhao R."/>
            <person name="Li G."/>
            <person name="Mu C."/>
            <person name="Tian Q."/>
            <person name="Mei H."/>
            <person name="Zhang T."/>
            <person name="Gao T."/>
            <person name="Zhang H."/>
        </authorList>
    </citation>
    <scope>NUCLEOTIDE SEQUENCE</scope>
    <source>
        <strain evidence="2">3651</strain>
    </source>
</reference>
<proteinExistence type="predicted"/>
<accession>A0AAE2CXR7</accession>
<protein>
    <submittedName>
        <fullName evidence="2">Uncharacterized protein</fullName>
    </submittedName>
</protein>